<proteinExistence type="predicted"/>
<gene>
    <name evidence="4" type="ORF">GK047_11460</name>
</gene>
<keyword evidence="1 4" id="KW-0808">Transferase</keyword>
<name>A0A6G3ZYH7_9BACL</name>
<dbReference type="PANTHER" id="PTHR43877">
    <property type="entry name" value="AMINOALKYLPHOSPHONATE N-ACETYLTRANSFERASE-RELATED-RELATED"/>
    <property type="match status" value="1"/>
</dbReference>
<comment type="caution">
    <text evidence="4">The sequence shown here is derived from an EMBL/GenBank/DDBJ whole genome shotgun (WGS) entry which is preliminary data.</text>
</comment>
<protein>
    <submittedName>
        <fullName evidence="4">GNAT family N-acetyltransferase</fullName>
    </submittedName>
</protein>
<evidence type="ECO:0000256" key="1">
    <source>
        <dbReference type="ARBA" id="ARBA00022679"/>
    </source>
</evidence>
<dbReference type="EMBL" id="JAAIKC010000003">
    <property type="protein sequence ID" value="NEW06631.1"/>
    <property type="molecule type" value="Genomic_DNA"/>
</dbReference>
<dbReference type="Gene3D" id="3.40.630.30">
    <property type="match status" value="1"/>
</dbReference>
<accession>A0A6G3ZYH7</accession>
<dbReference type="PANTHER" id="PTHR43877:SF2">
    <property type="entry name" value="AMINOALKYLPHOSPHONATE N-ACETYLTRANSFERASE-RELATED"/>
    <property type="match status" value="1"/>
</dbReference>
<dbReference type="CDD" id="cd04301">
    <property type="entry name" value="NAT_SF"/>
    <property type="match status" value="1"/>
</dbReference>
<dbReference type="GO" id="GO:0016747">
    <property type="term" value="F:acyltransferase activity, transferring groups other than amino-acyl groups"/>
    <property type="evidence" value="ECO:0007669"/>
    <property type="project" value="InterPro"/>
</dbReference>
<dbReference type="InterPro" id="IPR016181">
    <property type="entry name" value="Acyl_CoA_acyltransferase"/>
</dbReference>
<evidence type="ECO:0000259" key="3">
    <source>
        <dbReference type="PROSITE" id="PS51186"/>
    </source>
</evidence>
<dbReference type="InterPro" id="IPR000182">
    <property type="entry name" value="GNAT_dom"/>
</dbReference>
<dbReference type="Pfam" id="PF00583">
    <property type="entry name" value="Acetyltransf_1"/>
    <property type="match status" value="1"/>
</dbReference>
<sequence>MSLNIQLVSYTNPLLLELISKLDEDLMVRYPIEEIHFVDFNDPSVERITFAIVFEGEMPVGCGALRPFDTETTELKRFFVDKDYRNRGIASSLLAFLEKQALNAGYRIMRLETGAAQPEAIALYTKHGYYPIDPFGEYIGSKGSLCYEKRI</sequence>
<dbReference type="SUPFAM" id="SSF55729">
    <property type="entry name" value="Acyl-CoA N-acyltransferases (Nat)"/>
    <property type="match status" value="1"/>
</dbReference>
<reference evidence="4" key="1">
    <citation type="submission" date="2020-02" db="EMBL/GenBank/DDBJ databases">
        <authorList>
            <person name="Shen X.-R."/>
            <person name="Zhang Y.-X."/>
        </authorList>
    </citation>
    <scope>NUCLEOTIDE SEQUENCE</scope>
    <source>
        <strain evidence="4">SYP-B3998</strain>
    </source>
</reference>
<evidence type="ECO:0000313" key="4">
    <source>
        <dbReference type="EMBL" id="NEW06631.1"/>
    </source>
</evidence>
<keyword evidence="2" id="KW-0012">Acyltransferase</keyword>
<dbReference type="InterPro" id="IPR050832">
    <property type="entry name" value="Bact_Acetyltransf"/>
</dbReference>
<dbReference type="PROSITE" id="PS51186">
    <property type="entry name" value="GNAT"/>
    <property type="match status" value="1"/>
</dbReference>
<organism evidence="4">
    <name type="scientific">Paenibacillus sp. SYP-B3998</name>
    <dbReference type="NCBI Taxonomy" id="2678564"/>
    <lineage>
        <taxon>Bacteria</taxon>
        <taxon>Bacillati</taxon>
        <taxon>Bacillota</taxon>
        <taxon>Bacilli</taxon>
        <taxon>Bacillales</taxon>
        <taxon>Paenibacillaceae</taxon>
        <taxon>Paenibacillus</taxon>
    </lineage>
</organism>
<evidence type="ECO:0000256" key="2">
    <source>
        <dbReference type="ARBA" id="ARBA00023315"/>
    </source>
</evidence>
<dbReference type="AlphaFoldDB" id="A0A6G3ZYH7"/>
<feature type="domain" description="N-acetyltransferase" evidence="3">
    <location>
        <begin position="6"/>
        <end position="151"/>
    </location>
</feature>
<dbReference type="RefSeq" id="WP_163945971.1">
    <property type="nucleotide sequence ID" value="NZ_JAAIKC010000003.1"/>
</dbReference>